<proteinExistence type="predicted"/>
<evidence type="ECO:0000313" key="1">
    <source>
        <dbReference type="EMBL" id="MEY2181240.1"/>
    </source>
</evidence>
<sequence length="110" mass="12508">MRTWVDVTPEQEQFLKRATGQLGVRQALQDYLTQQTSKRKQQNAALVEEIRDDLISAIQTYSTFPDENGHTVSAGSSGIFVKRLIREKNKWKKLAEEAGHKEGQPEVSHV</sequence>
<reference evidence="1 2" key="1">
    <citation type="submission" date="2024-07" db="EMBL/GenBank/DDBJ databases">
        <title>Molecular mechanisms and environmental adaptations of flagellar loss and biofilm growth of Rhodanobacter under environmental stress.</title>
        <authorList>
            <person name="Chen M."/>
        </authorList>
    </citation>
    <scope>NUCLEOTIDE SEQUENCE [LARGE SCALE GENOMIC DNA]</scope>
    <source>
        <strain evidence="1 2">RS22</strain>
    </source>
</reference>
<organism evidence="1 2">
    <name type="scientific">Rhodanobacter humi</name>
    <dbReference type="NCBI Taxonomy" id="1888173"/>
    <lineage>
        <taxon>Bacteria</taxon>
        <taxon>Pseudomonadati</taxon>
        <taxon>Pseudomonadota</taxon>
        <taxon>Gammaproteobacteria</taxon>
        <taxon>Lysobacterales</taxon>
        <taxon>Rhodanobacteraceae</taxon>
        <taxon>Rhodanobacter</taxon>
    </lineage>
</organism>
<dbReference type="EMBL" id="JBGBPY010000001">
    <property type="protein sequence ID" value="MEY2181240.1"/>
    <property type="molecule type" value="Genomic_DNA"/>
</dbReference>
<name>A0ABV4ALH7_9GAMM</name>
<accession>A0ABV4ALH7</accession>
<protein>
    <submittedName>
        <fullName evidence="1">Uncharacterized protein</fullName>
    </submittedName>
</protein>
<dbReference type="Proteomes" id="UP001562159">
    <property type="component" value="Unassembled WGS sequence"/>
</dbReference>
<evidence type="ECO:0000313" key="2">
    <source>
        <dbReference type="Proteomes" id="UP001562159"/>
    </source>
</evidence>
<comment type="caution">
    <text evidence="1">The sequence shown here is derived from an EMBL/GenBank/DDBJ whole genome shotgun (WGS) entry which is preliminary data.</text>
</comment>
<keyword evidence="2" id="KW-1185">Reference proteome</keyword>
<gene>
    <name evidence="1" type="ORF">AB7878_02325</name>
</gene>